<dbReference type="GO" id="GO:0046872">
    <property type="term" value="F:metal ion binding"/>
    <property type="evidence" value="ECO:0007669"/>
    <property type="project" value="UniProtKB-UniRule"/>
</dbReference>
<dbReference type="RefSeq" id="WP_090690223.1">
    <property type="nucleotide sequence ID" value="NZ_CADERL010000018.1"/>
</dbReference>
<dbReference type="EMBL" id="FNCJ01000017">
    <property type="protein sequence ID" value="SDI08755.1"/>
    <property type="molecule type" value="Genomic_DNA"/>
</dbReference>
<dbReference type="PANTHER" id="PTHR43660">
    <property type="entry name" value="DIPEPTIDYL CARBOXYPEPTIDASE"/>
    <property type="match status" value="1"/>
</dbReference>
<keyword evidence="6 7" id="KW-0482">Metalloprotease</keyword>
<accession>A0A1G8HQ30</accession>
<organism evidence="9 10">
    <name type="scientific">Paraburkholderia phenazinium</name>
    <dbReference type="NCBI Taxonomy" id="60549"/>
    <lineage>
        <taxon>Bacteria</taxon>
        <taxon>Pseudomonadati</taxon>
        <taxon>Pseudomonadota</taxon>
        <taxon>Betaproteobacteria</taxon>
        <taxon>Burkholderiales</taxon>
        <taxon>Burkholderiaceae</taxon>
        <taxon>Paraburkholderia</taxon>
    </lineage>
</organism>
<evidence type="ECO:0000256" key="5">
    <source>
        <dbReference type="ARBA" id="ARBA00022833"/>
    </source>
</evidence>
<evidence type="ECO:0000256" key="6">
    <source>
        <dbReference type="ARBA" id="ARBA00023049"/>
    </source>
</evidence>
<comment type="similarity">
    <text evidence="1 7">Belongs to the peptidase M3 family.</text>
</comment>
<evidence type="ECO:0000256" key="2">
    <source>
        <dbReference type="ARBA" id="ARBA00022670"/>
    </source>
</evidence>
<keyword evidence="4 7" id="KW-0378">Hydrolase</keyword>
<evidence type="ECO:0000259" key="8">
    <source>
        <dbReference type="Pfam" id="PF01432"/>
    </source>
</evidence>
<dbReference type="InterPro" id="IPR045090">
    <property type="entry name" value="Pept_M3A_M3B"/>
</dbReference>
<dbReference type="PANTHER" id="PTHR43660:SF1">
    <property type="entry name" value="DIPEPTIDYL CARBOXYPEPTIDASE"/>
    <property type="match status" value="1"/>
</dbReference>
<dbReference type="CDD" id="cd06456">
    <property type="entry name" value="M3A_DCP"/>
    <property type="match status" value="1"/>
</dbReference>
<evidence type="ECO:0000256" key="1">
    <source>
        <dbReference type="ARBA" id="ARBA00006040"/>
    </source>
</evidence>
<dbReference type="Pfam" id="PF01432">
    <property type="entry name" value="Peptidase_M3"/>
    <property type="match status" value="1"/>
</dbReference>
<dbReference type="InterPro" id="IPR024079">
    <property type="entry name" value="MetalloPept_cat_dom_sf"/>
</dbReference>
<name>A0A1G8HQ30_9BURK</name>
<dbReference type="FunFam" id="3.40.390.10:FF:000009">
    <property type="entry name" value="Oligopeptidase A"/>
    <property type="match status" value="1"/>
</dbReference>
<protein>
    <submittedName>
        <fullName evidence="9">Peptidyl-dipeptidase Dcp Metallo peptidase. MEROPS family M03A</fullName>
    </submittedName>
</protein>
<dbReference type="Proteomes" id="UP000199706">
    <property type="component" value="Unassembled WGS sequence"/>
</dbReference>
<evidence type="ECO:0000256" key="7">
    <source>
        <dbReference type="RuleBase" id="RU003435"/>
    </source>
</evidence>
<dbReference type="GO" id="GO:0004222">
    <property type="term" value="F:metalloendopeptidase activity"/>
    <property type="evidence" value="ECO:0007669"/>
    <property type="project" value="InterPro"/>
</dbReference>
<evidence type="ECO:0000256" key="3">
    <source>
        <dbReference type="ARBA" id="ARBA00022723"/>
    </source>
</evidence>
<proteinExistence type="inferred from homology"/>
<evidence type="ECO:0000313" key="10">
    <source>
        <dbReference type="Proteomes" id="UP000199706"/>
    </source>
</evidence>
<gene>
    <name evidence="9" type="ORF">SAMN05216466_11727</name>
</gene>
<keyword evidence="5 7" id="KW-0862">Zinc</keyword>
<dbReference type="SUPFAM" id="SSF55486">
    <property type="entry name" value="Metalloproteases ('zincins'), catalytic domain"/>
    <property type="match status" value="1"/>
</dbReference>
<dbReference type="Gene3D" id="3.40.390.10">
    <property type="entry name" value="Collagenase (Catalytic Domain)"/>
    <property type="match status" value="1"/>
</dbReference>
<dbReference type="InterPro" id="IPR001567">
    <property type="entry name" value="Pept_M3A_M3B_dom"/>
</dbReference>
<comment type="cofactor">
    <cofactor evidence="7">
        <name>Zn(2+)</name>
        <dbReference type="ChEBI" id="CHEBI:29105"/>
    </cofactor>
    <text evidence="7">Binds 1 zinc ion.</text>
</comment>
<dbReference type="GO" id="GO:0004180">
    <property type="term" value="F:carboxypeptidase activity"/>
    <property type="evidence" value="ECO:0007669"/>
    <property type="project" value="TreeGrafter"/>
</dbReference>
<dbReference type="Gene3D" id="1.10.1370.40">
    <property type="match status" value="1"/>
</dbReference>
<reference evidence="9 10" key="1">
    <citation type="submission" date="2016-10" db="EMBL/GenBank/DDBJ databases">
        <authorList>
            <person name="de Groot N.N."/>
        </authorList>
    </citation>
    <scope>NUCLEOTIDE SEQUENCE [LARGE SCALE GENOMIC DNA]</scope>
    <source>
        <strain evidence="9 10">LMG 2247</strain>
    </source>
</reference>
<dbReference type="InterPro" id="IPR024077">
    <property type="entry name" value="Neurolysin/TOP_dom2"/>
</dbReference>
<dbReference type="InterPro" id="IPR034005">
    <property type="entry name" value="M3A_DCP"/>
</dbReference>
<dbReference type="GO" id="GO:0006508">
    <property type="term" value="P:proteolysis"/>
    <property type="evidence" value="ECO:0007669"/>
    <property type="project" value="UniProtKB-KW"/>
</dbReference>
<evidence type="ECO:0000313" key="9">
    <source>
        <dbReference type="EMBL" id="SDI08755.1"/>
    </source>
</evidence>
<keyword evidence="2 7" id="KW-0645">Protease</keyword>
<dbReference type="OrthoDB" id="9773538at2"/>
<dbReference type="GO" id="GO:0005829">
    <property type="term" value="C:cytosol"/>
    <property type="evidence" value="ECO:0007669"/>
    <property type="project" value="TreeGrafter"/>
</dbReference>
<dbReference type="Gene3D" id="1.10.1370.10">
    <property type="entry name" value="Neurolysin, domain 3"/>
    <property type="match status" value="1"/>
</dbReference>
<keyword evidence="3 7" id="KW-0479">Metal-binding</keyword>
<sequence>MSLSQEANPLLEDWHTPYGLPPFDRIRPEHFTPAFDAAMLAHQREIDAIAANPEAPTFGNSVAALDACGQLLRRIQMLFENLSLSETSPALQAIEREMAPRVAAHESAIYQNAALFARLHALYERRTSLGLTAEQVRLLERFHLDFERAGATLGAQDKARFAAIVEELAALSTQFAQNVLADEASFALTLATPDERAGLPSFLLDAALQAGRERGLPEGTYVITLSPSLAEPFLTFSERRDLREQVWRARGERGAHPGEHDNRPVASRMVALRQEQAALLGYATYADYKLADRMAPSVEAVDELLQRAWKPAIEMAKHDRERLSALAAELGQPTPIAAWDWRYLAEKVRQKSFAIDNAQVKPYFSLDAMQAAMFDCAARLFGVRFKERHGIALYHPDARLWEVMDSEGKLIGVFIGDNFARQTKRSGAWMSILRSQSGRNGGTLPIVLNNNNFAKGSPTLLSFDDIRTLFHEFGHGLHGLMSNVQYERLAGTNVLSDFVELPSQLFENWAQEREVLLRHARHVETGEAIPVELLERLDAASRFDQAFTTVKYVGPALIDMALHARTDRTPVDIAQFQAEQAAKLGVPDDIGMRHYLPHFQHLFSGDGYAAGYYVYMWAEVLEADGYAAFKEAGDPFDRATAERLLKWIYSVGNSIDPATAFRTFRGREPAVEPMLEKRGLLATPAHG</sequence>
<evidence type="ECO:0000256" key="4">
    <source>
        <dbReference type="ARBA" id="ARBA00022801"/>
    </source>
</evidence>
<feature type="domain" description="Peptidase M3A/M3B catalytic" evidence="8">
    <location>
        <begin position="234"/>
        <end position="679"/>
    </location>
</feature>
<dbReference type="AlphaFoldDB" id="A0A1G8HQ30"/>